<name>A0A6P8J416_ACTTE</name>
<dbReference type="PANTHER" id="PTHR24246:SF27">
    <property type="entry name" value="ADENOSINE RECEPTOR, ISOFORM A"/>
    <property type="match status" value="1"/>
</dbReference>
<gene>
    <name evidence="13" type="primary">LOC116308152</name>
</gene>
<comment type="subcellular location">
    <subcellularLocation>
        <location evidence="1">Cell membrane</location>
        <topology evidence="1">Multi-pass membrane protein</topology>
    </subcellularLocation>
</comment>
<dbReference type="PROSITE" id="PS50262">
    <property type="entry name" value="G_PROTEIN_RECEP_F1_2"/>
    <property type="match status" value="1"/>
</dbReference>
<evidence type="ECO:0000256" key="9">
    <source>
        <dbReference type="ARBA" id="ARBA00023224"/>
    </source>
</evidence>
<feature type="transmembrane region" description="Helical" evidence="10">
    <location>
        <begin position="12"/>
        <end position="34"/>
    </location>
</feature>
<evidence type="ECO:0000256" key="1">
    <source>
        <dbReference type="ARBA" id="ARBA00004651"/>
    </source>
</evidence>
<evidence type="ECO:0000313" key="12">
    <source>
        <dbReference type="Proteomes" id="UP000515163"/>
    </source>
</evidence>
<keyword evidence="9" id="KW-0807">Transducer</keyword>
<dbReference type="SUPFAM" id="SSF81321">
    <property type="entry name" value="Family A G protein-coupled receptor-like"/>
    <property type="match status" value="1"/>
</dbReference>
<sequence length="270" mass="30519">MTATTPLGITLSITNSILAVFGSAVNLLVCIVIYKNEELQNGLDLLIANLCFADLSVCFIAQPMYVAYLNGKLSAETENAFSYISLIALHAVALNLLAIAVNRMIAIAHPFTNTFMFSKFKVLMVICAIWVSAIVAAVFLFTKPGKLFSPYSHIMIILTFLCCYARIFFIARKQRRQINIQMQSVSHNHQTVRLQKANRANITSALIVLSLMACFFPDTVYDFLPIEIMEVRKKWLFTLLFLSCSVNPCIYMWRTEVFKVAMKRTLRISQ</sequence>
<evidence type="ECO:0000313" key="13">
    <source>
        <dbReference type="RefSeq" id="XP_031574397.1"/>
    </source>
</evidence>
<dbReference type="Gene3D" id="1.20.1070.10">
    <property type="entry name" value="Rhodopsin 7-helix transmembrane proteins"/>
    <property type="match status" value="1"/>
</dbReference>
<feature type="transmembrane region" description="Helical" evidence="10">
    <location>
        <begin position="122"/>
        <end position="142"/>
    </location>
</feature>
<keyword evidence="2" id="KW-1003">Cell membrane</keyword>
<keyword evidence="4 10" id="KW-1133">Transmembrane helix</keyword>
<keyword evidence="8" id="KW-0325">Glycoprotein</keyword>
<feature type="transmembrane region" description="Helical" evidence="10">
    <location>
        <begin position="202"/>
        <end position="223"/>
    </location>
</feature>
<evidence type="ECO:0000256" key="10">
    <source>
        <dbReference type="SAM" id="Phobius"/>
    </source>
</evidence>
<reference evidence="13" key="1">
    <citation type="submission" date="2025-08" db="UniProtKB">
        <authorList>
            <consortium name="RefSeq"/>
        </authorList>
    </citation>
    <scope>IDENTIFICATION</scope>
    <source>
        <tissue evidence="13">Tentacle</tissue>
    </source>
</reference>
<evidence type="ECO:0000256" key="5">
    <source>
        <dbReference type="ARBA" id="ARBA00023040"/>
    </source>
</evidence>
<dbReference type="GO" id="GO:0004930">
    <property type="term" value="F:G protein-coupled receptor activity"/>
    <property type="evidence" value="ECO:0007669"/>
    <property type="project" value="UniProtKB-KW"/>
</dbReference>
<organism evidence="12 13">
    <name type="scientific">Actinia tenebrosa</name>
    <name type="common">Australian red waratah sea anemone</name>
    <dbReference type="NCBI Taxonomy" id="6105"/>
    <lineage>
        <taxon>Eukaryota</taxon>
        <taxon>Metazoa</taxon>
        <taxon>Cnidaria</taxon>
        <taxon>Anthozoa</taxon>
        <taxon>Hexacorallia</taxon>
        <taxon>Actiniaria</taxon>
        <taxon>Actiniidae</taxon>
        <taxon>Actinia</taxon>
    </lineage>
</organism>
<accession>A0A6P8J416</accession>
<evidence type="ECO:0000256" key="2">
    <source>
        <dbReference type="ARBA" id="ARBA00022475"/>
    </source>
</evidence>
<dbReference type="InParanoid" id="A0A6P8J416"/>
<keyword evidence="7" id="KW-0675">Receptor</keyword>
<dbReference type="RefSeq" id="XP_031574397.1">
    <property type="nucleotide sequence ID" value="XM_031718537.1"/>
</dbReference>
<evidence type="ECO:0000256" key="8">
    <source>
        <dbReference type="ARBA" id="ARBA00023180"/>
    </source>
</evidence>
<feature type="transmembrane region" description="Helical" evidence="10">
    <location>
        <begin position="235"/>
        <end position="253"/>
    </location>
</feature>
<dbReference type="OrthoDB" id="6151005at2759"/>
<dbReference type="AlphaFoldDB" id="A0A6P8J416"/>
<dbReference type="PANTHER" id="PTHR24246">
    <property type="entry name" value="OLFACTORY RECEPTOR AND ADENOSINE RECEPTOR"/>
    <property type="match status" value="1"/>
</dbReference>
<dbReference type="InterPro" id="IPR017452">
    <property type="entry name" value="GPCR_Rhodpsn_7TM"/>
</dbReference>
<feature type="domain" description="G-protein coupled receptors family 1 profile" evidence="11">
    <location>
        <begin position="25"/>
        <end position="251"/>
    </location>
</feature>
<keyword evidence="3 10" id="KW-0812">Transmembrane</keyword>
<evidence type="ECO:0000256" key="6">
    <source>
        <dbReference type="ARBA" id="ARBA00023136"/>
    </source>
</evidence>
<dbReference type="PRINTS" id="PR00237">
    <property type="entry name" value="GPCRRHODOPSN"/>
</dbReference>
<feature type="transmembrane region" description="Helical" evidence="10">
    <location>
        <begin position="80"/>
        <end position="101"/>
    </location>
</feature>
<dbReference type="GO" id="GO:0005886">
    <property type="term" value="C:plasma membrane"/>
    <property type="evidence" value="ECO:0007669"/>
    <property type="project" value="UniProtKB-SubCell"/>
</dbReference>
<keyword evidence="6 10" id="KW-0472">Membrane</keyword>
<keyword evidence="5" id="KW-0297">G-protein coupled receptor</keyword>
<evidence type="ECO:0000256" key="4">
    <source>
        <dbReference type="ARBA" id="ARBA00022989"/>
    </source>
</evidence>
<keyword evidence="12" id="KW-1185">Reference proteome</keyword>
<dbReference type="KEGG" id="aten:116308152"/>
<evidence type="ECO:0000256" key="3">
    <source>
        <dbReference type="ARBA" id="ARBA00022692"/>
    </source>
</evidence>
<evidence type="ECO:0000259" key="11">
    <source>
        <dbReference type="PROSITE" id="PS50262"/>
    </source>
</evidence>
<feature type="transmembrane region" description="Helical" evidence="10">
    <location>
        <begin position="46"/>
        <end position="68"/>
    </location>
</feature>
<feature type="transmembrane region" description="Helical" evidence="10">
    <location>
        <begin position="148"/>
        <end position="169"/>
    </location>
</feature>
<dbReference type="InterPro" id="IPR000276">
    <property type="entry name" value="GPCR_Rhodpsn"/>
</dbReference>
<dbReference type="SMART" id="SM01381">
    <property type="entry name" value="7TM_GPCR_Srsx"/>
    <property type="match status" value="1"/>
</dbReference>
<dbReference type="Pfam" id="PF00001">
    <property type="entry name" value="7tm_1"/>
    <property type="match status" value="1"/>
</dbReference>
<dbReference type="Proteomes" id="UP000515163">
    <property type="component" value="Unplaced"/>
</dbReference>
<dbReference type="GeneID" id="116308152"/>
<protein>
    <submittedName>
        <fullName evidence="13">Melatonin receptor type 1B-like</fullName>
    </submittedName>
</protein>
<proteinExistence type="predicted"/>
<dbReference type="CDD" id="cd00637">
    <property type="entry name" value="7tm_classA_rhodopsin-like"/>
    <property type="match status" value="1"/>
</dbReference>
<evidence type="ECO:0000256" key="7">
    <source>
        <dbReference type="ARBA" id="ARBA00023170"/>
    </source>
</evidence>